<dbReference type="SUPFAM" id="SSF51445">
    <property type="entry name" value="(Trans)glycosidases"/>
    <property type="match status" value="1"/>
</dbReference>
<keyword evidence="4" id="KW-0732">Signal</keyword>
<protein>
    <recommendedName>
        <fullName evidence="3">beta-glucosidase</fullName>
        <ecNumber evidence="3">3.2.1.21</ecNumber>
    </recommendedName>
</protein>
<dbReference type="PANTHER" id="PTHR30620">
    <property type="entry name" value="PERIPLASMIC BETA-GLUCOSIDASE-RELATED"/>
    <property type="match status" value="1"/>
</dbReference>
<dbReference type="InterPro" id="IPR036881">
    <property type="entry name" value="Glyco_hydro_3_C_sf"/>
</dbReference>
<evidence type="ECO:0000259" key="7">
    <source>
        <dbReference type="Pfam" id="PF00933"/>
    </source>
</evidence>
<dbReference type="InterPro" id="IPR051915">
    <property type="entry name" value="Cellulose_Degrad_GH3"/>
</dbReference>
<comment type="caution">
    <text evidence="9">The sequence shown here is derived from an EMBL/GenBank/DDBJ whole genome shotgun (WGS) entry which is preliminary data.</text>
</comment>
<evidence type="ECO:0000256" key="6">
    <source>
        <dbReference type="ARBA" id="ARBA00023295"/>
    </source>
</evidence>
<dbReference type="PRINTS" id="PR00133">
    <property type="entry name" value="GLHYDRLASE3"/>
</dbReference>
<keyword evidence="5 9" id="KW-0378">Hydrolase</keyword>
<dbReference type="InterPro" id="IPR036962">
    <property type="entry name" value="Glyco_hydro_3_N_sf"/>
</dbReference>
<evidence type="ECO:0000256" key="4">
    <source>
        <dbReference type="ARBA" id="ARBA00022729"/>
    </source>
</evidence>
<keyword evidence="10" id="KW-1185">Reference proteome</keyword>
<dbReference type="Proteomes" id="UP001368500">
    <property type="component" value="Unassembled WGS sequence"/>
</dbReference>
<dbReference type="EMBL" id="JBBUTF010000006">
    <property type="protein sequence ID" value="MEK8025934.1"/>
    <property type="molecule type" value="Genomic_DNA"/>
</dbReference>
<sequence length="681" mass="72664">MPTLAHPGPTRRHPVRTARPAMQPLRRTALAGLLLGVTPWLGACISDDDAPRQATLGRDSLPLISQDGYQFKDFNRNGRLEPFEDWRQSADARAADLTARMTLAEKAGTMMHGTLILDGSGAAIDLAATGALLTGNQVTTFITRMSADAATLATQHNRLQALAETTRLAVPVSISTDPRNHFQYTVGQSVSAGGFSQWPEALGLAAIDDAELTRNFGDIARQEYRAVGLHIALSPMADLATEPRWGRVFGTFGEDVDVVSRQVQAYVRGFQGRGDGLGAEGVVAVVKHWGGYGAAKDGWDSHNPYGKLMTFPGANLANHLRAFDGAFAAGVGSVMPTYSMPDGVVTVEGVTLENVGGGFNKPLLTDLLRTRRGYDGVILSDWGITSDCSGPCVDGAPAGVSPFAFWSSFGTSWGVETLSRRARFVKAVDAGMDQFGGTEESGFLVEAVQAGELTQARLDVSVRRILLQKFRQGLFENPYVDVQTASTVAATSAHHAQALEAQRRSIVLLQNRNQRLPLAASVRKVWLHGISADVASSYGYTVVATPAEADVALVRTATPYEVLHPGHVFGLLQHEGTLAFADGQTDVEVIKAAAAVVPTIVTVYMDRPAVLTTLVDRVDALLANFGVSDTALFDVLTGRASPRGKLPVELPRSMEAVAAQKSDLPHDSAQPLFPFGHGLGY</sequence>
<feature type="domain" description="Glycoside hydrolase family 3 N-terminal" evidence="7">
    <location>
        <begin position="132"/>
        <end position="466"/>
    </location>
</feature>
<dbReference type="GO" id="GO:0016787">
    <property type="term" value="F:hydrolase activity"/>
    <property type="evidence" value="ECO:0007669"/>
    <property type="project" value="UniProtKB-KW"/>
</dbReference>
<dbReference type="Pfam" id="PF00933">
    <property type="entry name" value="Glyco_hydro_3"/>
    <property type="match status" value="1"/>
</dbReference>
<dbReference type="Gene3D" id="3.40.50.1700">
    <property type="entry name" value="Glycoside hydrolase family 3 C-terminal domain"/>
    <property type="match status" value="2"/>
</dbReference>
<evidence type="ECO:0000256" key="1">
    <source>
        <dbReference type="ARBA" id="ARBA00000448"/>
    </source>
</evidence>
<evidence type="ECO:0000313" key="10">
    <source>
        <dbReference type="Proteomes" id="UP001368500"/>
    </source>
</evidence>
<organism evidence="9 10">
    <name type="scientific">Pseudaquabacterium rugosum</name>
    <dbReference type="NCBI Taxonomy" id="2984194"/>
    <lineage>
        <taxon>Bacteria</taxon>
        <taxon>Pseudomonadati</taxon>
        <taxon>Pseudomonadota</taxon>
        <taxon>Betaproteobacteria</taxon>
        <taxon>Burkholderiales</taxon>
        <taxon>Sphaerotilaceae</taxon>
        <taxon>Pseudaquabacterium</taxon>
    </lineage>
</organism>
<evidence type="ECO:0000256" key="2">
    <source>
        <dbReference type="ARBA" id="ARBA00005336"/>
    </source>
</evidence>
<name>A0ABU9B9W5_9BURK</name>
<evidence type="ECO:0000313" key="9">
    <source>
        <dbReference type="EMBL" id="MEK8025934.1"/>
    </source>
</evidence>
<dbReference type="InterPro" id="IPR002772">
    <property type="entry name" value="Glyco_hydro_3_C"/>
</dbReference>
<dbReference type="PANTHER" id="PTHR30620:SF16">
    <property type="entry name" value="LYSOSOMAL BETA GLUCOSIDASE"/>
    <property type="match status" value="1"/>
</dbReference>
<accession>A0ABU9B9W5</accession>
<dbReference type="SUPFAM" id="SSF52279">
    <property type="entry name" value="Beta-D-glucan exohydrolase, C-terminal domain"/>
    <property type="match status" value="1"/>
</dbReference>
<dbReference type="InterPro" id="IPR017853">
    <property type="entry name" value="GH"/>
</dbReference>
<reference evidence="9 10" key="1">
    <citation type="submission" date="2024-04" db="EMBL/GenBank/DDBJ databases">
        <title>Novel species of the genus Ideonella isolated from streams.</title>
        <authorList>
            <person name="Lu H."/>
        </authorList>
    </citation>
    <scope>NUCLEOTIDE SEQUENCE [LARGE SCALE GENOMIC DNA]</scope>
    <source>
        <strain evidence="9 10">BYS139W</strain>
    </source>
</reference>
<dbReference type="EC" id="3.2.1.21" evidence="3"/>
<evidence type="ECO:0000256" key="5">
    <source>
        <dbReference type="ARBA" id="ARBA00022801"/>
    </source>
</evidence>
<dbReference type="Gene3D" id="3.20.20.300">
    <property type="entry name" value="Glycoside hydrolase, family 3, N-terminal domain"/>
    <property type="match status" value="1"/>
</dbReference>
<evidence type="ECO:0000259" key="8">
    <source>
        <dbReference type="Pfam" id="PF01915"/>
    </source>
</evidence>
<dbReference type="Pfam" id="PF01915">
    <property type="entry name" value="Glyco_hydro_3_C"/>
    <property type="match status" value="1"/>
</dbReference>
<dbReference type="RefSeq" id="WP_341373719.1">
    <property type="nucleotide sequence ID" value="NZ_JBBUTF010000006.1"/>
</dbReference>
<comment type="catalytic activity">
    <reaction evidence="1">
        <text>Hydrolysis of terminal, non-reducing beta-D-glucosyl residues with release of beta-D-glucose.</text>
        <dbReference type="EC" id="3.2.1.21"/>
    </reaction>
</comment>
<gene>
    <name evidence="9" type="ORF">AACH11_08165</name>
</gene>
<feature type="domain" description="Glycoside hydrolase family 3 C-terminal" evidence="8">
    <location>
        <begin position="542"/>
        <end position="681"/>
    </location>
</feature>
<proteinExistence type="inferred from homology"/>
<keyword evidence="6" id="KW-0326">Glycosidase</keyword>
<evidence type="ECO:0000256" key="3">
    <source>
        <dbReference type="ARBA" id="ARBA00012744"/>
    </source>
</evidence>
<comment type="similarity">
    <text evidence="2">Belongs to the glycosyl hydrolase 3 family.</text>
</comment>
<dbReference type="InterPro" id="IPR001764">
    <property type="entry name" value="Glyco_hydro_3_N"/>
</dbReference>